<dbReference type="GO" id="GO:0016491">
    <property type="term" value="F:oxidoreductase activity"/>
    <property type="evidence" value="ECO:0007669"/>
    <property type="project" value="UniProtKB-KW"/>
</dbReference>
<dbReference type="CDD" id="cd05233">
    <property type="entry name" value="SDR_c"/>
    <property type="match status" value="1"/>
</dbReference>
<dbReference type="SUPFAM" id="SSF51735">
    <property type="entry name" value="NAD(P)-binding Rossmann-fold domains"/>
    <property type="match status" value="1"/>
</dbReference>
<name>A0ABW3MCD3_9PSEU</name>
<comment type="caution">
    <text evidence="1">The sequence shown here is derived from an EMBL/GenBank/DDBJ whole genome shotgun (WGS) entry which is preliminary data.</text>
</comment>
<dbReference type="EMBL" id="JBHTIS010001584">
    <property type="protein sequence ID" value="MFD1048420.1"/>
    <property type="molecule type" value="Genomic_DNA"/>
</dbReference>
<dbReference type="Pfam" id="PF00106">
    <property type="entry name" value="adh_short"/>
    <property type="match status" value="1"/>
</dbReference>
<keyword evidence="2" id="KW-1185">Reference proteome</keyword>
<evidence type="ECO:0000313" key="2">
    <source>
        <dbReference type="Proteomes" id="UP001597045"/>
    </source>
</evidence>
<dbReference type="InterPro" id="IPR002347">
    <property type="entry name" value="SDR_fam"/>
</dbReference>
<dbReference type="EC" id="1.1.1.-" evidence="1"/>
<gene>
    <name evidence="1" type="ORF">ACFQ1S_24250</name>
</gene>
<evidence type="ECO:0000313" key="1">
    <source>
        <dbReference type="EMBL" id="MFD1048420.1"/>
    </source>
</evidence>
<keyword evidence="1" id="KW-0560">Oxidoreductase</keyword>
<proteinExistence type="predicted"/>
<protein>
    <submittedName>
        <fullName evidence="1">SDR family NAD(P)-dependent oxidoreductase</fullName>
        <ecNumber evidence="1">1.1.1.-</ecNumber>
    </submittedName>
</protein>
<feature type="non-terminal residue" evidence="1">
    <location>
        <position position="132"/>
    </location>
</feature>
<reference evidence="2" key="1">
    <citation type="journal article" date="2019" name="Int. J. Syst. Evol. Microbiol.">
        <title>The Global Catalogue of Microorganisms (GCM) 10K type strain sequencing project: providing services to taxonomists for standard genome sequencing and annotation.</title>
        <authorList>
            <consortium name="The Broad Institute Genomics Platform"/>
            <consortium name="The Broad Institute Genome Sequencing Center for Infectious Disease"/>
            <person name="Wu L."/>
            <person name="Ma J."/>
        </authorList>
    </citation>
    <scope>NUCLEOTIDE SEQUENCE [LARGE SCALE GENOMIC DNA]</scope>
    <source>
        <strain evidence="2">JCM 31486</strain>
    </source>
</reference>
<organism evidence="1 2">
    <name type="scientific">Kibdelosporangium lantanae</name>
    <dbReference type="NCBI Taxonomy" id="1497396"/>
    <lineage>
        <taxon>Bacteria</taxon>
        <taxon>Bacillati</taxon>
        <taxon>Actinomycetota</taxon>
        <taxon>Actinomycetes</taxon>
        <taxon>Pseudonocardiales</taxon>
        <taxon>Pseudonocardiaceae</taxon>
        <taxon>Kibdelosporangium</taxon>
    </lineage>
</organism>
<sequence>MTETATTSGMLTGKVVIVTGASTGIGAASAVLFAREGATVVLAARTEDKLGKVTAEITGEGGQASYVVCDVSDAASVRNLVDITVERHGRLDGAFNNAGVLTPAQTPLADVPEAEFDELFAINVKGLWLAMR</sequence>
<dbReference type="Gene3D" id="3.40.50.720">
    <property type="entry name" value="NAD(P)-binding Rossmann-like Domain"/>
    <property type="match status" value="1"/>
</dbReference>
<dbReference type="InterPro" id="IPR036291">
    <property type="entry name" value="NAD(P)-bd_dom_sf"/>
</dbReference>
<dbReference type="Proteomes" id="UP001597045">
    <property type="component" value="Unassembled WGS sequence"/>
</dbReference>
<dbReference type="PANTHER" id="PTHR42820">
    <property type="entry name" value="SHORT-CHAIN DEHYDROGENASE REDUCTASE"/>
    <property type="match status" value="1"/>
</dbReference>
<dbReference type="PANTHER" id="PTHR42820:SF1">
    <property type="entry name" value="SHORT-CHAIN DEHYDROGENASE_REDUCTASE FAMILY PROTEIN"/>
    <property type="match status" value="1"/>
</dbReference>
<accession>A0ABW3MCD3</accession>
<dbReference type="PRINTS" id="PR00081">
    <property type="entry name" value="GDHRDH"/>
</dbReference>